<keyword evidence="2" id="KW-1133">Transmembrane helix</keyword>
<gene>
    <name evidence="4" type="ORF">EWM64_g3351</name>
</gene>
<organism evidence="4 5">
    <name type="scientific">Hericium alpestre</name>
    <dbReference type="NCBI Taxonomy" id="135208"/>
    <lineage>
        <taxon>Eukaryota</taxon>
        <taxon>Fungi</taxon>
        <taxon>Dikarya</taxon>
        <taxon>Basidiomycota</taxon>
        <taxon>Agaricomycotina</taxon>
        <taxon>Agaricomycetes</taxon>
        <taxon>Russulales</taxon>
        <taxon>Hericiaceae</taxon>
        <taxon>Hericium</taxon>
    </lineage>
</organism>
<evidence type="ECO:0000313" key="4">
    <source>
        <dbReference type="EMBL" id="TFY80663.1"/>
    </source>
</evidence>
<sequence>MRTKRGVLLTAALLSQTWRACANLTYHGFAPDHAPATKRDDIGGLLGGLGGQEPHRTEQVSATNVHTESAQPTHPASSNPPSSDPPSSTPATPGQTSRQAETASKATQQEHTEEKEKTTNSITGTPPPTSTAPSTPSHTNIFVSNSVIPYPTGPAVTGLPEKDKGPATDWRVIGVAVIAVSVIATAILSVIFFDQWMRFVRDLCGGRRKKHKLGGEELVPDWKRGSWDIKSAREDKIAEPEVLIGQNMAGVGRDRMPGAHVAAREALNIPARPFFRPASNPFEAREVAYPAGFAGQGSRIESSPHKLAPVEYK</sequence>
<feature type="compositionally biased region" description="Basic and acidic residues" evidence="1">
    <location>
        <begin position="108"/>
        <end position="118"/>
    </location>
</feature>
<feature type="transmembrane region" description="Helical" evidence="2">
    <location>
        <begin position="170"/>
        <end position="193"/>
    </location>
</feature>
<feature type="signal peptide" evidence="3">
    <location>
        <begin position="1"/>
        <end position="22"/>
    </location>
</feature>
<feature type="region of interest" description="Disordered" evidence="1">
    <location>
        <begin position="40"/>
        <end position="145"/>
    </location>
</feature>
<feature type="chain" id="PRO_5021477994" evidence="3">
    <location>
        <begin position="23"/>
        <end position="313"/>
    </location>
</feature>
<evidence type="ECO:0000313" key="5">
    <source>
        <dbReference type="Proteomes" id="UP000298061"/>
    </source>
</evidence>
<evidence type="ECO:0000256" key="1">
    <source>
        <dbReference type="SAM" id="MobiDB-lite"/>
    </source>
</evidence>
<keyword evidence="2" id="KW-0472">Membrane</keyword>
<proteinExistence type="predicted"/>
<feature type="compositionally biased region" description="Polar residues" evidence="1">
    <location>
        <begin position="59"/>
        <end position="74"/>
    </location>
</feature>
<evidence type="ECO:0000256" key="2">
    <source>
        <dbReference type="SAM" id="Phobius"/>
    </source>
</evidence>
<evidence type="ECO:0000256" key="3">
    <source>
        <dbReference type="SAM" id="SignalP"/>
    </source>
</evidence>
<comment type="caution">
    <text evidence="4">The sequence shown here is derived from an EMBL/GenBank/DDBJ whole genome shotgun (WGS) entry which is preliminary data.</text>
</comment>
<keyword evidence="5" id="KW-1185">Reference proteome</keyword>
<reference evidence="4 5" key="1">
    <citation type="submission" date="2019-02" db="EMBL/GenBank/DDBJ databases">
        <title>Genome sequencing of the rare red list fungi Hericium alpestre (H. flagellum).</title>
        <authorList>
            <person name="Buettner E."/>
            <person name="Kellner H."/>
        </authorList>
    </citation>
    <scope>NUCLEOTIDE SEQUENCE [LARGE SCALE GENOMIC DNA]</scope>
    <source>
        <strain evidence="4 5">DSM 108284</strain>
    </source>
</reference>
<dbReference type="Proteomes" id="UP000298061">
    <property type="component" value="Unassembled WGS sequence"/>
</dbReference>
<dbReference type="OrthoDB" id="3266475at2759"/>
<dbReference type="AlphaFoldDB" id="A0A4Z0A2X5"/>
<dbReference type="EMBL" id="SFCI01000307">
    <property type="protein sequence ID" value="TFY80663.1"/>
    <property type="molecule type" value="Genomic_DNA"/>
</dbReference>
<accession>A0A4Z0A2X5</accession>
<feature type="compositionally biased region" description="Polar residues" evidence="1">
    <location>
        <begin position="94"/>
        <end position="106"/>
    </location>
</feature>
<keyword evidence="2" id="KW-0812">Transmembrane</keyword>
<protein>
    <submittedName>
        <fullName evidence="4">Uncharacterized protein</fullName>
    </submittedName>
</protein>
<keyword evidence="3" id="KW-0732">Signal</keyword>
<name>A0A4Z0A2X5_9AGAM</name>